<dbReference type="EMBL" id="JACMSC010000012">
    <property type="protein sequence ID" value="KAG6496723.1"/>
    <property type="molecule type" value="Genomic_DNA"/>
</dbReference>
<reference evidence="2 3" key="1">
    <citation type="submission" date="2020-08" db="EMBL/GenBank/DDBJ databases">
        <title>Plant Genome Project.</title>
        <authorList>
            <person name="Zhang R.-G."/>
        </authorList>
    </citation>
    <scope>NUCLEOTIDE SEQUENCE [LARGE SCALE GENOMIC DNA]</scope>
    <source>
        <tissue evidence="2">Rhizome</tissue>
    </source>
</reference>
<dbReference type="PANTHER" id="PTHR19308:SF13">
    <property type="entry name" value="OS02G0468400 PROTEIN"/>
    <property type="match status" value="1"/>
</dbReference>
<protein>
    <recommendedName>
        <fullName evidence="1">START domain-containing protein</fullName>
    </recommendedName>
</protein>
<proteinExistence type="predicted"/>
<evidence type="ECO:0000313" key="2">
    <source>
        <dbReference type="EMBL" id="KAG6496723.1"/>
    </source>
</evidence>
<organism evidence="2 3">
    <name type="scientific">Zingiber officinale</name>
    <name type="common">Ginger</name>
    <name type="synonym">Amomum zingiber</name>
    <dbReference type="NCBI Taxonomy" id="94328"/>
    <lineage>
        <taxon>Eukaryota</taxon>
        <taxon>Viridiplantae</taxon>
        <taxon>Streptophyta</taxon>
        <taxon>Embryophyta</taxon>
        <taxon>Tracheophyta</taxon>
        <taxon>Spermatophyta</taxon>
        <taxon>Magnoliopsida</taxon>
        <taxon>Liliopsida</taxon>
        <taxon>Zingiberales</taxon>
        <taxon>Zingiberaceae</taxon>
        <taxon>Zingiber</taxon>
    </lineage>
</organism>
<sequence>MLITDADLRDLKLNLGGRLGGNEIWEDVIDKRSDLVSYKAKFCRPKNGPLKYFSVATFEKCSTELLRDFYMDNQYRKKWDKILIHHECLQVDEHSGTEVGRSIKKFPILKPREYISAWRMWEGKDKTFYCFTKVNSQTPSKGLEDESRGLTDKVPGRNSCEITMMHQEDAGINIEVAKVAFVNGIWNYVMKMNRALREYSYSRPIRSTSCATIQKLIKMVPPDFEINGETDKKEVAGRVGRMFGQKKMACASKKKSLSSSKNWIKNGFLVLGGIFCLSRGRSAICSHLAVVCILKKFMK</sequence>
<accession>A0A8J5G5J7</accession>
<keyword evidence="3" id="KW-1185">Reference proteome</keyword>
<dbReference type="PANTHER" id="PTHR19308">
    <property type="entry name" value="PHOSPHATIDYLCHOLINE TRANSFER PROTEIN"/>
    <property type="match status" value="1"/>
</dbReference>
<dbReference type="SUPFAM" id="SSF55961">
    <property type="entry name" value="Bet v1-like"/>
    <property type="match status" value="1"/>
</dbReference>
<dbReference type="Gene3D" id="3.30.530.20">
    <property type="match status" value="1"/>
</dbReference>
<gene>
    <name evidence="2" type="ORF">ZIOFF_044593</name>
</gene>
<dbReference type="InterPro" id="IPR002913">
    <property type="entry name" value="START_lipid-bd_dom"/>
</dbReference>
<feature type="domain" description="START" evidence="1">
    <location>
        <begin position="22"/>
        <end position="115"/>
    </location>
</feature>
<dbReference type="InterPro" id="IPR023393">
    <property type="entry name" value="START-like_dom_sf"/>
</dbReference>
<evidence type="ECO:0000313" key="3">
    <source>
        <dbReference type="Proteomes" id="UP000734854"/>
    </source>
</evidence>
<dbReference type="PROSITE" id="PS50848">
    <property type="entry name" value="START"/>
    <property type="match status" value="1"/>
</dbReference>
<dbReference type="Proteomes" id="UP000734854">
    <property type="component" value="Unassembled WGS sequence"/>
</dbReference>
<name>A0A8J5G5J7_ZINOF</name>
<comment type="caution">
    <text evidence="2">The sequence shown here is derived from an EMBL/GenBank/DDBJ whole genome shotgun (WGS) entry which is preliminary data.</text>
</comment>
<dbReference type="InterPro" id="IPR051213">
    <property type="entry name" value="START_lipid_transfer"/>
</dbReference>
<dbReference type="GO" id="GO:0008289">
    <property type="term" value="F:lipid binding"/>
    <property type="evidence" value="ECO:0007669"/>
    <property type="project" value="InterPro"/>
</dbReference>
<evidence type="ECO:0000259" key="1">
    <source>
        <dbReference type="PROSITE" id="PS50848"/>
    </source>
</evidence>
<dbReference type="AlphaFoldDB" id="A0A8J5G5J7"/>
<dbReference type="GO" id="GO:0005737">
    <property type="term" value="C:cytoplasm"/>
    <property type="evidence" value="ECO:0007669"/>
    <property type="project" value="UniProtKB-ARBA"/>
</dbReference>